<comment type="caution">
    <text evidence="1">The sequence shown here is derived from an EMBL/GenBank/DDBJ whole genome shotgun (WGS) entry which is preliminary data.</text>
</comment>
<name>A0ABU2BBC7_9CORY</name>
<dbReference type="Pfam" id="PF14414">
    <property type="entry name" value="WHH"/>
    <property type="match status" value="1"/>
</dbReference>
<dbReference type="EMBL" id="JAVDYF010000001">
    <property type="protein sequence ID" value="MDR7355930.1"/>
    <property type="molecule type" value="Genomic_DNA"/>
</dbReference>
<accession>A0ABU2BBC7</accession>
<dbReference type="InterPro" id="IPR032869">
    <property type="entry name" value="WHH_dom_containing"/>
</dbReference>
<protein>
    <recommendedName>
        <fullName evidence="3">Transposase</fullName>
    </recommendedName>
</protein>
<gene>
    <name evidence="1" type="ORF">J2S37_002468</name>
</gene>
<keyword evidence="2" id="KW-1185">Reference proteome</keyword>
<proteinExistence type="predicted"/>
<dbReference type="RefSeq" id="WP_277103603.1">
    <property type="nucleotide sequence ID" value="NZ_BAAAJS010000069.1"/>
</dbReference>
<sequence length="103" mass="11835">MHETYGETVKFTYGGFPIFDEFVRGIAGTPADLVMDWTKAGTTRESHYRYCDKQMGVTERYPRNHTLTWQHHQDKGRMQLVPTKFHGPVKLTGGFAIWGKSTP</sequence>
<organism evidence="1 2">
    <name type="scientific">Corynebacterium felinum</name>
    <dbReference type="NCBI Taxonomy" id="131318"/>
    <lineage>
        <taxon>Bacteria</taxon>
        <taxon>Bacillati</taxon>
        <taxon>Actinomycetota</taxon>
        <taxon>Actinomycetes</taxon>
        <taxon>Mycobacteriales</taxon>
        <taxon>Corynebacteriaceae</taxon>
        <taxon>Corynebacterium</taxon>
    </lineage>
</organism>
<reference evidence="1 2" key="1">
    <citation type="submission" date="2023-07" db="EMBL/GenBank/DDBJ databases">
        <title>Sequencing the genomes of 1000 actinobacteria strains.</title>
        <authorList>
            <person name="Klenk H.-P."/>
        </authorList>
    </citation>
    <scope>NUCLEOTIDE SEQUENCE [LARGE SCALE GENOMIC DNA]</scope>
    <source>
        <strain evidence="1 2">DSM 44508</strain>
    </source>
</reference>
<dbReference type="Proteomes" id="UP001183619">
    <property type="component" value="Unassembled WGS sequence"/>
</dbReference>
<evidence type="ECO:0000313" key="1">
    <source>
        <dbReference type="EMBL" id="MDR7355930.1"/>
    </source>
</evidence>
<evidence type="ECO:0000313" key="2">
    <source>
        <dbReference type="Proteomes" id="UP001183619"/>
    </source>
</evidence>
<evidence type="ECO:0008006" key="3">
    <source>
        <dbReference type="Google" id="ProtNLM"/>
    </source>
</evidence>